<organism evidence="2 3">
    <name type="scientific">Purpureocillium lilacinum</name>
    <name type="common">Paecilomyces lilacinus</name>
    <dbReference type="NCBI Taxonomy" id="33203"/>
    <lineage>
        <taxon>Eukaryota</taxon>
        <taxon>Fungi</taxon>
        <taxon>Dikarya</taxon>
        <taxon>Ascomycota</taxon>
        <taxon>Pezizomycotina</taxon>
        <taxon>Sordariomycetes</taxon>
        <taxon>Hypocreomycetidae</taxon>
        <taxon>Hypocreales</taxon>
        <taxon>Ophiocordycipitaceae</taxon>
        <taxon>Purpureocillium</taxon>
    </lineage>
</organism>
<sequence>MGIERCVFWKQTHVYRSRQASPSPIPVPPPPPPPPARPGRHGSPGAEKVTGVDASAAVKQARFGPGTPNPQAPRPPAGTAQTRRKGGNGGALSYLPTLPIVEDGLGLGVGGAIVAKAPALWLWVY</sequence>
<gene>
    <name evidence="2" type="ORF">PCL_09947</name>
</gene>
<dbReference type="AlphaFoldDB" id="A0A2U3EEM7"/>
<reference evidence="2 3" key="1">
    <citation type="journal article" date="2016" name="Front. Microbiol.">
        <title>Genome and transcriptome sequences reveal the specific parasitism of the nematophagous Purpureocillium lilacinum 36-1.</title>
        <authorList>
            <person name="Xie J."/>
            <person name="Li S."/>
            <person name="Mo C."/>
            <person name="Xiao X."/>
            <person name="Peng D."/>
            <person name="Wang G."/>
            <person name="Xiao Y."/>
        </authorList>
    </citation>
    <scope>NUCLEOTIDE SEQUENCE [LARGE SCALE GENOMIC DNA]</scope>
    <source>
        <strain evidence="2 3">36-1</strain>
    </source>
</reference>
<evidence type="ECO:0000313" key="2">
    <source>
        <dbReference type="EMBL" id="PWI72932.1"/>
    </source>
</evidence>
<name>A0A2U3EEM7_PURLI</name>
<proteinExistence type="predicted"/>
<accession>A0A2U3EEM7</accession>
<dbReference type="EMBL" id="LCWV01000005">
    <property type="protein sequence ID" value="PWI72932.1"/>
    <property type="molecule type" value="Genomic_DNA"/>
</dbReference>
<feature type="region of interest" description="Disordered" evidence="1">
    <location>
        <begin position="14"/>
        <end position="91"/>
    </location>
</feature>
<evidence type="ECO:0000256" key="1">
    <source>
        <dbReference type="SAM" id="MobiDB-lite"/>
    </source>
</evidence>
<protein>
    <submittedName>
        <fullName evidence="2">Uncharacterized protein</fullName>
    </submittedName>
</protein>
<evidence type="ECO:0000313" key="3">
    <source>
        <dbReference type="Proteomes" id="UP000245956"/>
    </source>
</evidence>
<feature type="compositionally biased region" description="Pro residues" evidence="1">
    <location>
        <begin position="23"/>
        <end position="37"/>
    </location>
</feature>
<feature type="compositionally biased region" description="Pro residues" evidence="1">
    <location>
        <begin position="67"/>
        <end position="76"/>
    </location>
</feature>
<dbReference type="Proteomes" id="UP000245956">
    <property type="component" value="Unassembled WGS sequence"/>
</dbReference>
<comment type="caution">
    <text evidence="2">The sequence shown here is derived from an EMBL/GenBank/DDBJ whole genome shotgun (WGS) entry which is preliminary data.</text>
</comment>